<keyword evidence="2" id="KW-1185">Reference proteome</keyword>
<evidence type="ECO:0000313" key="1">
    <source>
        <dbReference type="EMBL" id="KAK2552177.1"/>
    </source>
</evidence>
<reference evidence="1" key="1">
    <citation type="journal article" date="2023" name="G3 (Bethesda)">
        <title>Whole genome assembly and annotation of the endangered Caribbean coral Acropora cervicornis.</title>
        <authorList>
            <person name="Selwyn J.D."/>
            <person name="Vollmer S.V."/>
        </authorList>
    </citation>
    <scope>NUCLEOTIDE SEQUENCE</scope>
    <source>
        <strain evidence="1">K2</strain>
    </source>
</reference>
<protein>
    <submittedName>
        <fullName evidence="1">Uncharacterized protein</fullName>
    </submittedName>
</protein>
<sequence length="390" mass="44646">MELKDMSWCIVRQKRSGLQKQRRKTHESSVWKDCEFHLCQVSACRRYCPPKILPYEKLITFVKSIDVGNVNDFKDFCYDLDADEVVKGSYRELQPFLFQLLICIPSLCHFGSEPYHLRVALFADGAPFGKDDEATSWLVLFLNLGQQFAKRLQVATKVEAKKKELGQTRLAESTKRTKLLDYIRSLNSRQETTPLLGLLVDKIFAVPQHDSNNACQQLHELMLVHANDKSKLAPSCTNPVRDAPGCALASHLTTLKEIGARRLYKRVKKWCSQGRKGSLSYRFTGKETKTFCNNFRSILKASSRENDSPQQQLQVCMFTFIGLHLRDAISRQYDPASFHYHRSTDVYVTKKIEQPNVCYCGLDKECSAEKCSLRSSEIYKSVERSAETGL</sequence>
<evidence type="ECO:0000313" key="2">
    <source>
        <dbReference type="Proteomes" id="UP001249851"/>
    </source>
</evidence>
<accession>A0AAD9PZY7</accession>
<comment type="caution">
    <text evidence="1">The sequence shown here is derived from an EMBL/GenBank/DDBJ whole genome shotgun (WGS) entry which is preliminary data.</text>
</comment>
<dbReference type="AlphaFoldDB" id="A0AAD9PZY7"/>
<dbReference type="Proteomes" id="UP001249851">
    <property type="component" value="Unassembled WGS sequence"/>
</dbReference>
<dbReference type="EMBL" id="JARQWQ010000089">
    <property type="protein sequence ID" value="KAK2552177.1"/>
    <property type="molecule type" value="Genomic_DNA"/>
</dbReference>
<gene>
    <name evidence="1" type="ORF">P5673_026689</name>
</gene>
<name>A0AAD9PZY7_ACRCE</name>
<reference evidence="1" key="2">
    <citation type="journal article" date="2023" name="Science">
        <title>Genomic signatures of disease resistance in endangered staghorn corals.</title>
        <authorList>
            <person name="Vollmer S.V."/>
            <person name="Selwyn J.D."/>
            <person name="Despard B.A."/>
            <person name="Roesel C.L."/>
        </authorList>
    </citation>
    <scope>NUCLEOTIDE SEQUENCE</scope>
    <source>
        <strain evidence="1">K2</strain>
    </source>
</reference>
<proteinExistence type="predicted"/>
<organism evidence="1 2">
    <name type="scientific">Acropora cervicornis</name>
    <name type="common">Staghorn coral</name>
    <dbReference type="NCBI Taxonomy" id="6130"/>
    <lineage>
        <taxon>Eukaryota</taxon>
        <taxon>Metazoa</taxon>
        <taxon>Cnidaria</taxon>
        <taxon>Anthozoa</taxon>
        <taxon>Hexacorallia</taxon>
        <taxon>Scleractinia</taxon>
        <taxon>Astrocoeniina</taxon>
        <taxon>Acroporidae</taxon>
        <taxon>Acropora</taxon>
    </lineage>
</organism>